<dbReference type="OrthoDB" id="8062037at2759"/>
<dbReference type="GO" id="GO:0008270">
    <property type="term" value="F:zinc ion binding"/>
    <property type="evidence" value="ECO:0007669"/>
    <property type="project" value="UniProtKB-KW"/>
</dbReference>
<keyword evidence="3" id="KW-0862">Zinc</keyword>
<keyword evidence="8" id="KW-1185">Reference proteome</keyword>
<feature type="transmembrane region" description="Helical" evidence="5">
    <location>
        <begin position="12"/>
        <end position="29"/>
    </location>
</feature>
<dbReference type="GO" id="GO:0016567">
    <property type="term" value="P:protein ubiquitination"/>
    <property type="evidence" value="ECO:0007669"/>
    <property type="project" value="TreeGrafter"/>
</dbReference>
<keyword evidence="5" id="KW-0472">Membrane</keyword>
<feature type="domain" description="RING-type" evidence="6">
    <location>
        <begin position="87"/>
        <end position="129"/>
    </location>
</feature>
<dbReference type="PROSITE" id="PS50089">
    <property type="entry name" value="ZF_RING_2"/>
    <property type="match status" value="1"/>
</dbReference>
<dbReference type="InterPro" id="IPR001841">
    <property type="entry name" value="Znf_RING"/>
</dbReference>
<gene>
    <name evidence="7" type="ORF">G2W53_032536</name>
</gene>
<dbReference type="Pfam" id="PF13639">
    <property type="entry name" value="zf-RING_2"/>
    <property type="match status" value="1"/>
</dbReference>
<dbReference type="GO" id="GO:0061630">
    <property type="term" value="F:ubiquitin protein ligase activity"/>
    <property type="evidence" value="ECO:0007669"/>
    <property type="project" value="TreeGrafter"/>
</dbReference>
<evidence type="ECO:0000256" key="3">
    <source>
        <dbReference type="ARBA" id="ARBA00022833"/>
    </source>
</evidence>
<proteinExistence type="predicted"/>
<dbReference type="PANTHER" id="PTHR45969">
    <property type="entry name" value="RING ZINC FINGER PROTEIN-RELATED"/>
    <property type="match status" value="1"/>
</dbReference>
<name>A0A834SZ26_9FABA</name>
<evidence type="ECO:0000259" key="6">
    <source>
        <dbReference type="PROSITE" id="PS50089"/>
    </source>
</evidence>
<evidence type="ECO:0000256" key="5">
    <source>
        <dbReference type="SAM" id="Phobius"/>
    </source>
</evidence>
<keyword evidence="1" id="KW-0479">Metal-binding</keyword>
<evidence type="ECO:0000256" key="4">
    <source>
        <dbReference type="PROSITE-ProRule" id="PRU00175"/>
    </source>
</evidence>
<evidence type="ECO:0000256" key="2">
    <source>
        <dbReference type="ARBA" id="ARBA00022771"/>
    </source>
</evidence>
<sequence>MNCFMVCESRWWMVTIVLYTCIWIPLVGLKRALIALFSFKGTSSTHMEWPEFPLLPVARYEDLKTTTTTTHKSSSSISETTIIEEDCSICLLEFEGGEEIVCKLDRCGHVFHMNCIEGWLHRNHFTCPLWGCRRITISNIDFKKWEDSPLFATDGMKPSPSTALIQMMIQTLCFNEDFKAPFSNLPLGHDAKVSELLMHVGLDYERSLEELWACVEKDLEGKHTS</sequence>
<dbReference type="Gene3D" id="3.30.40.10">
    <property type="entry name" value="Zinc/RING finger domain, C3HC4 (zinc finger)"/>
    <property type="match status" value="1"/>
</dbReference>
<keyword evidence="5" id="KW-0812">Transmembrane</keyword>
<dbReference type="EMBL" id="JAAIUW010000010">
    <property type="protein sequence ID" value="KAF7811560.1"/>
    <property type="molecule type" value="Genomic_DNA"/>
</dbReference>
<keyword evidence="5" id="KW-1133">Transmembrane helix</keyword>
<reference evidence="7" key="1">
    <citation type="submission" date="2020-09" db="EMBL/GenBank/DDBJ databases">
        <title>Genome-Enabled Discovery of Anthraquinone Biosynthesis in Senna tora.</title>
        <authorList>
            <person name="Kang S.-H."/>
            <person name="Pandey R.P."/>
            <person name="Lee C.-M."/>
            <person name="Sim J.-S."/>
            <person name="Jeong J.-T."/>
            <person name="Choi B.-S."/>
            <person name="Jung M."/>
            <person name="Ginzburg D."/>
            <person name="Zhao K."/>
            <person name="Won S.Y."/>
            <person name="Oh T.-J."/>
            <person name="Yu Y."/>
            <person name="Kim N.-H."/>
            <person name="Lee O.R."/>
            <person name="Lee T.-H."/>
            <person name="Bashyal P."/>
            <person name="Kim T.-S."/>
            <person name="Lee W.-H."/>
            <person name="Kawkins C."/>
            <person name="Kim C.-K."/>
            <person name="Kim J.S."/>
            <person name="Ahn B.O."/>
            <person name="Rhee S.Y."/>
            <person name="Sohng J.K."/>
        </authorList>
    </citation>
    <scope>NUCLEOTIDE SEQUENCE</scope>
    <source>
        <tissue evidence="7">Leaf</tissue>
    </source>
</reference>
<dbReference type="Proteomes" id="UP000634136">
    <property type="component" value="Unassembled WGS sequence"/>
</dbReference>
<protein>
    <submittedName>
        <fullName evidence="7">RING-H2 finger protein ATL18</fullName>
    </submittedName>
</protein>
<dbReference type="SUPFAM" id="SSF57850">
    <property type="entry name" value="RING/U-box"/>
    <property type="match status" value="1"/>
</dbReference>
<dbReference type="InterPro" id="IPR013083">
    <property type="entry name" value="Znf_RING/FYVE/PHD"/>
</dbReference>
<comment type="caution">
    <text evidence="7">The sequence shown here is derived from an EMBL/GenBank/DDBJ whole genome shotgun (WGS) entry which is preliminary data.</text>
</comment>
<evidence type="ECO:0000313" key="8">
    <source>
        <dbReference type="Proteomes" id="UP000634136"/>
    </source>
</evidence>
<evidence type="ECO:0000256" key="1">
    <source>
        <dbReference type="ARBA" id="ARBA00022723"/>
    </source>
</evidence>
<dbReference type="AlphaFoldDB" id="A0A834SZ26"/>
<keyword evidence="2 4" id="KW-0863">Zinc-finger</keyword>
<organism evidence="7 8">
    <name type="scientific">Senna tora</name>
    <dbReference type="NCBI Taxonomy" id="362788"/>
    <lineage>
        <taxon>Eukaryota</taxon>
        <taxon>Viridiplantae</taxon>
        <taxon>Streptophyta</taxon>
        <taxon>Embryophyta</taxon>
        <taxon>Tracheophyta</taxon>
        <taxon>Spermatophyta</taxon>
        <taxon>Magnoliopsida</taxon>
        <taxon>eudicotyledons</taxon>
        <taxon>Gunneridae</taxon>
        <taxon>Pentapetalae</taxon>
        <taxon>rosids</taxon>
        <taxon>fabids</taxon>
        <taxon>Fabales</taxon>
        <taxon>Fabaceae</taxon>
        <taxon>Caesalpinioideae</taxon>
        <taxon>Cassia clade</taxon>
        <taxon>Senna</taxon>
    </lineage>
</organism>
<accession>A0A834SZ26</accession>
<dbReference type="PANTHER" id="PTHR45969:SF9">
    <property type="entry name" value="RING-TYPE DOMAIN-CONTAINING PROTEIN"/>
    <property type="match status" value="1"/>
</dbReference>
<evidence type="ECO:0000313" key="7">
    <source>
        <dbReference type="EMBL" id="KAF7811560.1"/>
    </source>
</evidence>